<evidence type="ECO:0000313" key="8">
    <source>
        <dbReference type="Proteomes" id="UP000183126"/>
    </source>
</evidence>
<sequence length="219" mass="24965">MALGMKHKVGALRRMPIHPIPRRWIYFFSAGGITFNAGRLSSPSVVDSQTPMHALDEPLRELIPRLRRFAVSLTRNASSADDLVQSTLERAIISWADKRVEGDLRAWLFSILYRQFLDAHRRSRRYARMLEFFTGRDDAQPSVERTVMAQSTLQAFDKLNTEQRALLLWVSVEGLSYKEVADILEVPLGTVMSRLSRARQALRQLSDGEIASPSLRILK</sequence>
<keyword evidence="8" id="KW-1185">Reference proteome</keyword>
<accession>A0ABY0UQS2</accession>
<dbReference type="NCBIfam" id="TIGR02937">
    <property type="entry name" value="sigma70-ECF"/>
    <property type="match status" value="1"/>
</dbReference>
<dbReference type="InterPro" id="IPR036388">
    <property type="entry name" value="WH-like_DNA-bd_sf"/>
</dbReference>
<name>A0ABY0UQS2_9PSED</name>
<dbReference type="Gene3D" id="1.10.10.10">
    <property type="entry name" value="Winged helix-like DNA-binding domain superfamily/Winged helix DNA-binding domain"/>
    <property type="match status" value="1"/>
</dbReference>
<dbReference type="InterPro" id="IPR039425">
    <property type="entry name" value="RNA_pol_sigma-70-like"/>
</dbReference>
<dbReference type="PANTHER" id="PTHR43133:SF25">
    <property type="entry name" value="RNA POLYMERASE SIGMA FACTOR RFAY-RELATED"/>
    <property type="match status" value="1"/>
</dbReference>
<dbReference type="PANTHER" id="PTHR43133">
    <property type="entry name" value="RNA POLYMERASE ECF-TYPE SIGMA FACTO"/>
    <property type="match status" value="1"/>
</dbReference>
<dbReference type="SUPFAM" id="SSF88659">
    <property type="entry name" value="Sigma3 and sigma4 domains of RNA polymerase sigma factors"/>
    <property type="match status" value="1"/>
</dbReference>
<proteinExistence type="inferred from homology"/>
<dbReference type="Pfam" id="PF08281">
    <property type="entry name" value="Sigma70_r4_2"/>
    <property type="match status" value="1"/>
</dbReference>
<dbReference type="Gene3D" id="1.10.1740.10">
    <property type="match status" value="1"/>
</dbReference>
<evidence type="ECO:0000259" key="6">
    <source>
        <dbReference type="Pfam" id="PF22029"/>
    </source>
</evidence>
<evidence type="ECO:0000256" key="1">
    <source>
        <dbReference type="ARBA" id="ARBA00010641"/>
    </source>
</evidence>
<dbReference type="Proteomes" id="UP000183126">
    <property type="component" value="Chromosome I"/>
</dbReference>
<evidence type="ECO:0000256" key="4">
    <source>
        <dbReference type="ARBA" id="ARBA00023163"/>
    </source>
</evidence>
<dbReference type="Pfam" id="PF22029">
    <property type="entry name" value="PhyR_sigma2"/>
    <property type="match status" value="1"/>
</dbReference>
<dbReference type="CDD" id="cd06171">
    <property type="entry name" value="Sigma70_r4"/>
    <property type="match status" value="1"/>
</dbReference>
<keyword evidence="3" id="KW-0731">Sigma factor</keyword>
<dbReference type="InterPro" id="IPR053866">
    <property type="entry name" value="PhyR_sigma2"/>
</dbReference>
<reference evidence="7 8" key="1">
    <citation type="submission" date="2016-10" db="EMBL/GenBank/DDBJ databases">
        <authorList>
            <person name="Varghese N."/>
            <person name="Submissions S."/>
        </authorList>
    </citation>
    <scope>NUCLEOTIDE SEQUENCE [LARGE SCALE GENOMIC DNA]</scope>
    <source>
        <strain evidence="7 8">BS3111</strain>
    </source>
</reference>
<protein>
    <submittedName>
        <fullName evidence="7">RNA polymerase sigma-70 factor, ECF subfamily</fullName>
    </submittedName>
</protein>
<feature type="domain" description="PhyR sigma2" evidence="6">
    <location>
        <begin position="61"/>
        <end position="112"/>
    </location>
</feature>
<gene>
    <name evidence="7" type="ORF">SAMN04490205_4563</name>
</gene>
<keyword evidence="4" id="KW-0804">Transcription</keyword>
<dbReference type="InterPro" id="IPR014284">
    <property type="entry name" value="RNA_pol_sigma-70_dom"/>
</dbReference>
<dbReference type="SUPFAM" id="SSF88946">
    <property type="entry name" value="Sigma2 domain of RNA polymerase sigma factors"/>
    <property type="match status" value="1"/>
</dbReference>
<comment type="similarity">
    <text evidence="1">Belongs to the sigma-70 factor family. ECF subfamily.</text>
</comment>
<organism evidence="7 8">
    <name type="scientific">Pseudomonas trivialis</name>
    <dbReference type="NCBI Taxonomy" id="200450"/>
    <lineage>
        <taxon>Bacteria</taxon>
        <taxon>Pseudomonadati</taxon>
        <taxon>Pseudomonadota</taxon>
        <taxon>Gammaproteobacteria</taxon>
        <taxon>Pseudomonadales</taxon>
        <taxon>Pseudomonadaceae</taxon>
        <taxon>Pseudomonas</taxon>
    </lineage>
</organism>
<dbReference type="InterPro" id="IPR013324">
    <property type="entry name" value="RNA_pol_sigma_r3/r4-like"/>
</dbReference>
<feature type="domain" description="RNA polymerase sigma factor 70 region 4 type 2" evidence="5">
    <location>
        <begin position="153"/>
        <end position="202"/>
    </location>
</feature>
<keyword evidence="2" id="KW-0805">Transcription regulation</keyword>
<evidence type="ECO:0000256" key="3">
    <source>
        <dbReference type="ARBA" id="ARBA00023082"/>
    </source>
</evidence>
<evidence type="ECO:0000313" key="7">
    <source>
        <dbReference type="EMBL" id="SDT04894.1"/>
    </source>
</evidence>
<dbReference type="EMBL" id="LT629760">
    <property type="protein sequence ID" value="SDT04894.1"/>
    <property type="molecule type" value="Genomic_DNA"/>
</dbReference>
<dbReference type="InterPro" id="IPR013249">
    <property type="entry name" value="RNA_pol_sigma70_r4_t2"/>
</dbReference>
<evidence type="ECO:0000259" key="5">
    <source>
        <dbReference type="Pfam" id="PF08281"/>
    </source>
</evidence>
<evidence type="ECO:0000256" key="2">
    <source>
        <dbReference type="ARBA" id="ARBA00023015"/>
    </source>
</evidence>
<dbReference type="InterPro" id="IPR013325">
    <property type="entry name" value="RNA_pol_sigma_r2"/>
</dbReference>